<dbReference type="Pfam" id="PF22570">
    <property type="entry name" value="LiaF-TM"/>
    <property type="match status" value="1"/>
</dbReference>
<reference evidence="4" key="1">
    <citation type="journal article" date="2021" name="PeerJ">
        <title>Extensive microbial diversity within the chicken gut microbiome revealed by metagenomics and culture.</title>
        <authorList>
            <person name="Gilroy R."/>
            <person name="Ravi A."/>
            <person name="Getino M."/>
            <person name="Pursley I."/>
            <person name="Horton D.L."/>
            <person name="Alikhan N.F."/>
            <person name="Baker D."/>
            <person name="Gharbi K."/>
            <person name="Hall N."/>
            <person name="Watson M."/>
            <person name="Adriaenssens E.M."/>
            <person name="Foster-Nyarko E."/>
            <person name="Jarju S."/>
            <person name="Secka A."/>
            <person name="Antonio M."/>
            <person name="Oren A."/>
            <person name="Chaudhuri R.R."/>
            <person name="La Ragione R."/>
            <person name="Hildebrand F."/>
            <person name="Pallen M.J."/>
        </authorList>
    </citation>
    <scope>NUCLEOTIDE SEQUENCE</scope>
    <source>
        <strain evidence="4">1719</strain>
    </source>
</reference>
<keyword evidence="2" id="KW-0812">Transmembrane</keyword>
<dbReference type="EMBL" id="DXEZ01000091">
    <property type="protein sequence ID" value="HIX53999.1"/>
    <property type="molecule type" value="Genomic_DNA"/>
</dbReference>
<proteinExistence type="predicted"/>
<feature type="transmembrane region" description="Helical" evidence="2">
    <location>
        <begin position="12"/>
        <end position="30"/>
    </location>
</feature>
<name>A0A9D1W7C1_9SPHI</name>
<dbReference type="Proteomes" id="UP000824156">
    <property type="component" value="Unassembled WGS sequence"/>
</dbReference>
<evidence type="ECO:0000259" key="3">
    <source>
        <dbReference type="Pfam" id="PF22570"/>
    </source>
</evidence>
<dbReference type="AlphaFoldDB" id="A0A9D1W7C1"/>
<keyword evidence="2" id="KW-0472">Membrane</keyword>
<feature type="region of interest" description="Disordered" evidence="1">
    <location>
        <begin position="145"/>
        <end position="174"/>
    </location>
</feature>
<reference evidence="4" key="2">
    <citation type="submission" date="2021-04" db="EMBL/GenBank/DDBJ databases">
        <authorList>
            <person name="Gilroy R."/>
        </authorList>
    </citation>
    <scope>NUCLEOTIDE SEQUENCE</scope>
    <source>
        <strain evidence="4">1719</strain>
    </source>
</reference>
<sequence length="289" mass="32830">MKQKNKKDSVQLLGIVLISVGGILFLNQIFTSSWLSSWLFNWRTIVFIIGLIVSVRSNFKNMTGVVLLIIGSLSLFKLFLGFSLFNFFIALVIVFLGFFFLNRGRNDFDNENDFPPPSGGFDPSSADSDEFYDWDKRVYTEDQGTTLGIESDEPPPQETDPSSQKQSSQKSSAFTHDKRLKIDVVFSYIKRAIFSKYFQYGEFTVVFGSIDINFEHADIYNEQATVNVIILFGNAKLTIPPHWGLSLNHSSILADINDKRFTWDSNRIPEKMLYITGTTLFGSIAIRNS</sequence>
<protein>
    <recommendedName>
        <fullName evidence="3">LiaF transmembrane domain-containing protein</fullName>
    </recommendedName>
</protein>
<organism evidence="4 5">
    <name type="scientific">Candidatus Sphingobacterium stercoripullorum</name>
    <dbReference type="NCBI Taxonomy" id="2838759"/>
    <lineage>
        <taxon>Bacteria</taxon>
        <taxon>Pseudomonadati</taxon>
        <taxon>Bacteroidota</taxon>
        <taxon>Sphingobacteriia</taxon>
        <taxon>Sphingobacteriales</taxon>
        <taxon>Sphingobacteriaceae</taxon>
        <taxon>Sphingobacterium</taxon>
    </lineage>
</organism>
<feature type="domain" description="LiaF transmembrane" evidence="3">
    <location>
        <begin position="12"/>
        <end position="105"/>
    </location>
</feature>
<evidence type="ECO:0000313" key="5">
    <source>
        <dbReference type="Proteomes" id="UP000824156"/>
    </source>
</evidence>
<keyword evidence="2" id="KW-1133">Transmembrane helix</keyword>
<feature type="transmembrane region" description="Helical" evidence="2">
    <location>
        <begin position="36"/>
        <end position="55"/>
    </location>
</feature>
<evidence type="ECO:0000256" key="2">
    <source>
        <dbReference type="SAM" id="Phobius"/>
    </source>
</evidence>
<evidence type="ECO:0000256" key="1">
    <source>
        <dbReference type="SAM" id="MobiDB-lite"/>
    </source>
</evidence>
<dbReference type="InterPro" id="IPR054331">
    <property type="entry name" value="LiaF_TM"/>
</dbReference>
<comment type="caution">
    <text evidence="4">The sequence shown here is derived from an EMBL/GenBank/DDBJ whole genome shotgun (WGS) entry which is preliminary data.</text>
</comment>
<accession>A0A9D1W7C1</accession>
<gene>
    <name evidence="4" type="ORF">H9853_03155</name>
</gene>
<feature type="compositionally biased region" description="Low complexity" evidence="1">
    <location>
        <begin position="162"/>
        <end position="172"/>
    </location>
</feature>
<evidence type="ECO:0000313" key="4">
    <source>
        <dbReference type="EMBL" id="HIX53999.1"/>
    </source>
</evidence>
<feature type="transmembrane region" description="Helical" evidence="2">
    <location>
        <begin position="85"/>
        <end position="101"/>
    </location>
</feature>